<dbReference type="Proteomes" id="UP000318288">
    <property type="component" value="Unassembled WGS sequence"/>
</dbReference>
<evidence type="ECO:0000313" key="2">
    <source>
        <dbReference type="Proteomes" id="UP000318288"/>
    </source>
</evidence>
<name>A0A5C6F6L2_9BACT</name>
<keyword evidence="2" id="KW-1185">Reference proteome</keyword>
<evidence type="ECO:0000313" key="1">
    <source>
        <dbReference type="EMBL" id="TWU56622.1"/>
    </source>
</evidence>
<proteinExistence type="predicted"/>
<dbReference type="RefSeq" id="WP_146457834.1">
    <property type="nucleotide sequence ID" value="NZ_SJPW01000003.1"/>
</dbReference>
<organism evidence="1 2">
    <name type="scientific">Rubripirellula tenax</name>
    <dbReference type="NCBI Taxonomy" id="2528015"/>
    <lineage>
        <taxon>Bacteria</taxon>
        <taxon>Pseudomonadati</taxon>
        <taxon>Planctomycetota</taxon>
        <taxon>Planctomycetia</taxon>
        <taxon>Pirellulales</taxon>
        <taxon>Pirellulaceae</taxon>
        <taxon>Rubripirellula</taxon>
    </lineage>
</organism>
<protein>
    <submittedName>
        <fullName evidence="1">Uncharacterized protein</fullName>
    </submittedName>
</protein>
<reference evidence="1 2" key="1">
    <citation type="submission" date="2019-02" db="EMBL/GenBank/DDBJ databases">
        <title>Deep-cultivation of Planctomycetes and their phenomic and genomic characterization uncovers novel biology.</title>
        <authorList>
            <person name="Wiegand S."/>
            <person name="Jogler M."/>
            <person name="Boedeker C."/>
            <person name="Pinto D."/>
            <person name="Vollmers J."/>
            <person name="Rivas-Marin E."/>
            <person name="Kohn T."/>
            <person name="Peeters S.H."/>
            <person name="Heuer A."/>
            <person name="Rast P."/>
            <person name="Oberbeckmann S."/>
            <person name="Bunk B."/>
            <person name="Jeske O."/>
            <person name="Meyerdierks A."/>
            <person name="Storesund J.E."/>
            <person name="Kallscheuer N."/>
            <person name="Luecker S."/>
            <person name="Lage O.M."/>
            <person name="Pohl T."/>
            <person name="Merkel B.J."/>
            <person name="Hornburger P."/>
            <person name="Mueller R.-W."/>
            <person name="Bruemmer F."/>
            <person name="Labrenz M."/>
            <person name="Spormann A.M."/>
            <person name="Op Den Camp H."/>
            <person name="Overmann J."/>
            <person name="Amann R."/>
            <person name="Jetten M.S.M."/>
            <person name="Mascher T."/>
            <person name="Medema M.H."/>
            <person name="Devos D.P."/>
            <person name="Kaster A.-K."/>
            <person name="Ovreas L."/>
            <person name="Rohde M."/>
            <person name="Galperin M.Y."/>
            <person name="Jogler C."/>
        </authorList>
    </citation>
    <scope>NUCLEOTIDE SEQUENCE [LARGE SCALE GENOMIC DNA]</scope>
    <source>
        <strain evidence="1 2">Poly51</strain>
    </source>
</reference>
<dbReference type="OrthoDB" id="279935at2"/>
<dbReference type="EMBL" id="SJPW01000003">
    <property type="protein sequence ID" value="TWU56622.1"/>
    <property type="molecule type" value="Genomic_DNA"/>
</dbReference>
<sequence length="104" mass="11622">MPKFYAQSGSRSIIISAENAFEAATKLVDHVMDVHVWIYGEPTLSEDDRRAHLAIESLLTMDTEINVSIRGEGRSDAGTFQVADLVHDWHRLMTATAIMFGQMV</sequence>
<gene>
    <name evidence="1" type="ORF">Poly51_25380</name>
</gene>
<comment type="caution">
    <text evidence="1">The sequence shown here is derived from an EMBL/GenBank/DDBJ whole genome shotgun (WGS) entry which is preliminary data.</text>
</comment>
<accession>A0A5C6F6L2</accession>
<dbReference type="AlphaFoldDB" id="A0A5C6F6L2"/>